<organism evidence="2 3">
    <name type="scientific">Lysinibacillus macroides</name>
    <dbReference type="NCBI Taxonomy" id="33935"/>
    <lineage>
        <taxon>Bacteria</taxon>
        <taxon>Bacillati</taxon>
        <taxon>Bacillota</taxon>
        <taxon>Bacilli</taxon>
        <taxon>Bacillales</taxon>
        <taxon>Bacillaceae</taxon>
        <taxon>Lysinibacillus</taxon>
    </lineage>
</organism>
<feature type="chain" id="PRO_5005833954" evidence="1">
    <location>
        <begin position="31"/>
        <end position="128"/>
    </location>
</feature>
<dbReference type="STRING" id="33935.ADM90_22500"/>
<dbReference type="EMBL" id="LGCI01000014">
    <property type="protein sequence ID" value="KOY79986.1"/>
    <property type="molecule type" value="Genomic_DNA"/>
</dbReference>
<keyword evidence="3" id="KW-1185">Reference proteome</keyword>
<dbReference type="Proteomes" id="UP000037977">
    <property type="component" value="Unassembled WGS sequence"/>
</dbReference>
<gene>
    <name evidence="2" type="ORF">ADM90_22500</name>
</gene>
<protein>
    <submittedName>
        <fullName evidence="2">Uncharacterized protein</fullName>
    </submittedName>
</protein>
<evidence type="ECO:0000256" key="1">
    <source>
        <dbReference type="SAM" id="SignalP"/>
    </source>
</evidence>
<dbReference type="AlphaFoldDB" id="A0A0M9DGL0"/>
<accession>A0A0M9DGL0</accession>
<sequence>MTSKISKEKVSIISLLILSITILFSAQAFAATSTANKVINESRKEGSIFYAVGGYAELRADILGGTGFGESVLMQSISWWPDNELYSVNVNSQNKPAANINYYLNNSDGYYVVARGDTTLNLRATLKE</sequence>
<reference evidence="2 3" key="1">
    <citation type="submission" date="2015-07" db="EMBL/GenBank/DDBJ databases">
        <title>Genome sequencing project for genomic taxonomy and phylogenomics of Bacillus-like bacteria.</title>
        <authorList>
            <person name="Liu B."/>
            <person name="Wang J."/>
            <person name="Zhu Y."/>
            <person name="Liu G."/>
            <person name="Chen Q."/>
            <person name="Chen Z."/>
            <person name="Che J."/>
            <person name="Ge C."/>
            <person name="Shi H."/>
            <person name="Pan Z."/>
            <person name="Liu X."/>
        </authorList>
    </citation>
    <scope>NUCLEOTIDE SEQUENCE [LARGE SCALE GENOMIC DNA]</scope>
    <source>
        <strain evidence="2 3">DSM 54</strain>
    </source>
</reference>
<evidence type="ECO:0000313" key="3">
    <source>
        <dbReference type="Proteomes" id="UP000037977"/>
    </source>
</evidence>
<comment type="caution">
    <text evidence="2">The sequence shown here is derived from an EMBL/GenBank/DDBJ whole genome shotgun (WGS) entry which is preliminary data.</text>
</comment>
<keyword evidence="1" id="KW-0732">Signal</keyword>
<dbReference type="PATRIC" id="fig|33935.3.peg.3745"/>
<proteinExistence type="predicted"/>
<evidence type="ECO:0000313" key="2">
    <source>
        <dbReference type="EMBL" id="KOY79986.1"/>
    </source>
</evidence>
<name>A0A0M9DGL0_9BACI</name>
<feature type="signal peptide" evidence="1">
    <location>
        <begin position="1"/>
        <end position="30"/>
    </location>
</feature>